<feature type="transmembrane region" description="Helical" evidence="12">
    <location>
        <begin position="245"/>
        <end position="268"/>
    </location>
</feature>
<evidence type="ECO:0000256" key="6">
    <source>
        <dbReference type="ARBA" id="ARBA00023002"/>
    </source>
</evidence>
<evidence type="ECO:0000256" key="1">
    <source>
        <dbReference type="ARBA" id="ARBA00004141"/>
    </source>
</evidence>
<evidence type="ECO:0000256" key="7">
    <source>
        <dbReference type="ARBA" id="ARBA00023004"/>
    </source>
</evidence>
<keyword evidence="7" id="KW-0408">Iron</keyword>
<dbReference type="GO" id="GO:0016020">
    <property type="term" value="C:membrane"/>
    <property type="evidence" value="ECO:0007669"/>
    <property type="project" value="UniProtKB-SubCell"/>
</dbReference>
<comment type="pathway">
    <text evidence="11">Porphyrin-containing compound metabolism.</text>
</comment>
<keyword evidence="2" id="KW-1003">Cell membrane</keyword>
<feature type="transmembrane region" description="Helical" evidence="12">
    <location>
        <begin position="274"/>
        <end position="295"/>
    </location>
</feature>
<feature type="transmembrane region" description="Helical" evidence="12">
    <location>
        <begin position="122"/>
        <end position="146"/>
    </location>
</feature>
<feature type="transmembrane region" description="Helical" evidence="12">
    <location>
        <begin position="12"/>
        <end position="31"/>
    </location>
</feature>
<dbReference type="GO" id="GO:0046872">
    <property type="term" value="F:metal ion binding"/>
    <property type="evidence" value="ECO:0007669"/>
    <property type="project" value="UniProtKB-KW"/>
</dbReference>
<evidence type="ECO:0000256" key="4">
    <source>
        <dbReference type="ARBA" id="ARBA00022723"/>
    </source>
</evidence>
<reference evidence="13" key="1">
    <citation type="journal article" date="2020" name="mSystems">
        <title>Genome- and Community-Level Interaction Insights into Carbon Utilization and Element Cycling Functions of Hydrothermarchaeota in Hydrothermal Sediment.</title>
        <authorList>
            <person name="Zhou Z."/>
            <person name="Liu Y."/>
            <person name="Xu W."/>
            <person name="Pan J."/>
            <person name="Luo Z.H."/>
            <person name="Li M."/>
        </authorList>
    </citation>
    <scope>NUCLEOTIDE SEQUENCE [LARGE SCALE GENOMIC DNA]</scope>
    <source>
        <strain evidence="13">SpSt-192</strain>
    </source>
</reference>
<dbReference type="PANTHER" id="PTHR35457">
    <property type="entry name" value="HEME A SYNTHASE"/>
    <property type="match status" value="1"/>
</dbReference>
<keyword evidence="8" id="KW-0350">Heme biosynthesis</keyword>
<dbReference type="InterPro" id="IPR003780">
    <property type="entry name" value="COX15/CtaA_fam"/>
</dbReference>
<dbReference type="GO" id="GO:0016491">
    <property type="term" value="F:oxidoreductase activity"/>
    <property type="evidence" value="ECO:0007669"/>
    <property type="project" value="UniProtKB-KW"/>
</dbReference>
<keyword evidence="6" id="KW-0560">Oxidoreductase</keyword>
<sequence length="328" mass="34883">MVEGRGRRLVRWLAVATAVGMFLVVMLGATVTTTGSGEGCGRSWPLCHGRLIPPLSPPALIEYSHRLITGIEGILMAGLAVGVLLYWRRRREIQVLLPLMVLTLLVQSGLGAWAVLAPQSPLVMALHFGVSLTAFASVLLMAAVLLEEGRSERYRLSPRPPGFAALAWGSVGFTYLIVYLGAYVRHTNASLACLDWPLCQGQLVPGFSGPVGIVFLHRLAALAGTLLLAVLAIYAARWRRQRPDLFWGSLIALGLVLAQSASGAALVFSRLSLASSLAHSGIVALLFGSLCYLVLHAVPLPATRRAEAETLRAATEATVPVAAGGPER</sequence>
<evidence type="ECO:0000256" key="5">
    <source>
        <dbReference type="ARBA" id="ARBA00022989"/>
    </source>
</evidence>
<organism evidence="13">
    <name type="scientific">Thermorudis sp</name>
    <dbReference type="NCBI Taxonomy" id="1969470"/>
    <lineage>
        <taxon>Bacteria</taxon>
        <taxon>Pseudomonadati</taxon>
        <taxon>Thermomicrobiota</taxon>
        <taxon>Thermomicrobia</taxon>
        <taxon>Thermomicrobia incertae sedis</taxon>
        <taxon>Thermorudis</taxon>
    </lineage>
</organism>
<keyword evidence="3 12" id="KW-0812">Transmembrane</keyword>
<keyword evidence="10" id="KW-1015">Disulfide bond</keyword>
<dbReference type="InterPro" id="IPR050450">
    <property type="entry name" value="COX15/CtaA_HemeA_synthase"/>
</dbReference>
<keyword evidence="5 12" id="KW-1133">Transmembrane helix</keyword>
<dbReference type="Pfam" id="PF02628">
    <property type="entry name" value="COX15-CtaA"/>
    <property type="match status" value="1"/>
</dbReference>
<name>A0A7C2WA23_9BACT</name>
<accession>A0A7C2WA23</accession>
<keyword evidence="4" id="KW-0479">Metal-binding</keyword>
<comment type="caution">
    <text evidence="13">The sequence shown here is derived from an EMBL/GenBank/DDBJ whole genome shotgun (WGS) entry which is preliminary data.</text>
</comment>
<keyword evidence="9 12" id="KW-0472">Membrane</keyword>
<comment type="subcellular location">
    <subcellularLocation>
        <location evidence="1">Membrane</location>
        <topology evidence="1">Multi-pass membrane protein</topology>
    </subcellularLocation>
</comment>
<evidence type="ECO:0000256" key="12">
    <source>
        <dbReference type="SAM" id="Phobius"/>
    </source>
</evidence>
<evidence type="ECO:0000256" key="2">
    <source>
        <dbReference type="ARBA" id="ARBA00022475"/>
    </source>
</evidence>
<feature type="transmembrane region" description="Helical" evidence="12">
    <location>
        <begin position="215"/>
        <end position="236"/>
    </location>
</feature>
<proteinExistence type="predicted"/>
<evidence type="ECO:0000256" key="11">
    <source>
        <dbReference type="ARBA" id="ARBA00023444"/>
    </source>
</evidence>
<evidence type="ECO:0000256" key="9">
    <source>
        <dbReference type="ARBA" id="ARBA00023136"/>
    </source>
</evidence>
<dbReference type="PANTHER" id="PTHR35457:SF1">
    <property type="entry name" value="HEME A SYNTHASE"/>
    <property type="match status" value="1"/>
</dbReference>
<dbReference type="AlphaFoldDB" id="A0A7C2WA23"/>
<gene>
    <name evidence="13" type="ORF">ENP13_01580</name>
</gene>
<evidence type="ECO:0000313" key="13">
    <source>
        <dbReference type="EMBL" id="HEX69923.1"/>
    </source>
</evidence>
<evidence type="ECO:0000256" key="8">
    <source>
        <dbReference type="ARBA" id="ARBA00023133"/>
    </source>
</evidence>
<feature type="transmembrane region" description="Helical" evidence="12">
    <location>
        <begin position="95"/>
        <end position="116"/>
    </location>
</feature>
<feature type="transmembrane region" description="Helical" evidence="12">
    <location>
        <begin position="166"/>
        <end position="184"/>
    </location>
</feature>
<evidence type="ECO:0000256" key="3">
    <source>
        <dbReference type="ARBA" id="ARBA00022692"/>
    </source>
</evidence>
<feature type="transmembrane region" description="Helical" evidence="12">
    <location>
        <begin position="67"/>
        <end position="88"/>
    </location>
</feature>
<dbReference type="GO" id="GO:0006784">
    <property type="term" value="P:heme A biosynthetic process"/>
    <property type="evidence" value="ECO:0007669"/>
    <property type="project" value="InterPro"/>
</dbReference>
<protein>
    <submittedName>
        <fullName evidence="13">Heme A synthase</fullName>
    </submittedName>
</protein>
<evidence type="ECO:0000256" key="10">
    <source>
        <dbReference type="ARBA" id="ARBA00023157"/>
    </source>
</evidence>
<dbReference type="EMBL" id="DSID01000125">
    <property type="protein sequence ID" value="HEX69923.1"/>
    <property type="molecule type" value="Genomic_DNA"/>
</dbReference>